<accession>A0A0C9UT15</accession>
<dbReference type="HOGENOM" id="CLU_060605_3_2_1"/>
<protein>
    <recommendedName>
        <fullName evidence="4">Spherulin-4</fullName>
    </recommendedName>
</protein>
<dbReference type="InterPro" id="IPR021986">
    <property type="entry name" value="Spherulin4"/>
</dbReference>
<evidence type="ECO:0008006" key="4">
    <source>
        <dbReference type="Google" id="ProtNLM"/>
    </source>
</evidence>
<dbReference type="Proteomes" id="UP000054279">
    <property type="component" value="Unassembled WGS sequence"/>
</dbReference>
<name>A0A0C9UT15_SPHS4</name>
<keyword evidence="3" id="KW-1185">Reference proteome</keyword>
<proteinExistence type="predicted"/>
<dbReference type="AlphaFoldDB" id="A0A0C9UT15"/>
<evidence type="ECO:0000313" key="2">
    <source>
        <dbReference type="EMBL" id="KIJ45988.1"/>
    </source>
</evidence>
<reference evidence="2 3" key="1">
    <citation type="submission" date="2014-06" db="EMBL/GenBank/DDBJ databases">
        <title>Evolutionary Origins and Diversification of the Mycorrhizal Mutualists.</title>
        <authorList>
            <consortium name="DOE Joint Genome Institute"/>
            <consortium name="Mycorrhizal Genomics Consortium"/>
            <person name="Kohler A."/>
            <person name="Kuo A."/>
            <person name="Nagy L.G."/>
            <person name="Floudas D."/>
            <person name="Copeland A."/>
            <person name="Barry K.W."/>
            <person name="Cichocki N."/>
            <person name="Veneault-Fourrey C."/>
            <person name="LaButti K."/>
            <person name="Lindquist E.A."/>
            <person name="Lipzen A."/>
            <person name="Lundell T."/>
            <person name="Morin E."/>
            <person name="Murat C."/>
            <person name="Riley R."/>
            <person name="Ohm R."/>
            <person name="Sun H."/>
            <person name="Tunlid A."/>
            <person name="Henrissat B."/>
            <person name="Grigoriev I.V."/>
            <person name="Hibbett D.S."/>
            <person name="Martin F."/>
        </authorList>
    </citation>
    <scope>NUCLEOTIDE SEQUENCE [LARGE SCALE GENOMIC DNA]</scope>
    <source>
        <strain evidence="2 3">SS14</strain>
    </source>
</reference>
<dbReference type="PANTHER" id="PTHR35040">
    <property type="match status" value="1"/>
</dbReference>
<feature type="chain" id="PRO_5002204323" description="Spherulin-4" evidence="1">
    <location>
        <begin position="24"/>
        <end position="192"/>
    </location>
</feature>
<feature type="signal peptide" evidence="1">
    <location>
        <begin position="1"/>
        <end position="23"/>
    </location>
</feature>
<dbReference type="Pfam" id="PF12138">
    <property type="entry name" value="Spherulin4"/>
    <property type="match status" value="1"/>
</dbReference>
<dbReference type="EMBL" id="KN837109">
    <property type="protein sequence ID" value="KIJ45988.1"/>
    <property type="molecule type" value="Genomic_DNA"/>
</dbReference>
<keyword evidence="1" id="KW-0732">Signal</keyword>
<dbReference type="PANTHER" id="PTHR35040:SF9">
    <property type="entry name" value="4-LIKE CELL SURFACE PROTEIN, PUTATIVE (AFU_ORTHOLOGUE AFUA_4G14080)-RELATED"/>
    <property type="match status" value="1"/>
</dbReference>
<organism evidence="2 3">
    <name type="scientific">Sphaerobolus stellatus (strain SS14)</name>
    <dbReference type="NCBI Taxonomy" id="990650"/>
    <lineage>
        <taxon>Eukaryota</taxon>
        <taxon>Fungi</taxon>
        <taxon>Dikarya</taxon>
        <taxon>Basidiomycota</taxon>
        <taxon>Agaricomycotina</taxon>
        <taxon>Agaricomycetes</taxon>
        <taxon>Phallomycetidae</taxon>
        <taxon>Geastrales</taxon>
        <taxon>Sphaerobolaceae</taxon>
        <taxon>Sphaerobolus</taxon>
    </lineage>
</organism>
<sequence length="192" mass="20562">MTFSKNLLKAFTAVSLVVQGAFALVSSGVTVPLYIYPGDAPACAQWGPVITAVQTYTDLPFYIVVNPNSGPGSTATPDTNYQGCIPLLRHSNVKILGYIPTTFGSRAPSAIVSDANTYFNWGSAYKPDGLFFDEVASDSTNLPVYQNATSGTRAIWGTTAPIMFNPGVTPVAGYFSLANFIVTFENTYSVWQ</sequence>
<dbReference type="OrthoDB" id="5342184at2759"/>
<evidence type="ECO:0000256" key="1">
    <source>
        <dbReference type="SAM" id="SignalP"/>
    </source>
</evidence>
<evidence type="ECO:0000313" key="3">
    <source>
        <dbReference type="Proteomes" id="UP000054279"/>
    </source>
</evidence>
<gene>
    <name evidence="2" type="ORF">M422DRAFT_165608</name>
</gene>